<dbReference type="InterPro" id="IPR007263">
    <property type="entry name" value="DCC1-like"/>
</dbReference>
<dbReference type="InterPro" id="IPR044691">
    <property type="entry name" value="DCC1_Trx"/>
</dbReference>
<sequence length="128" mass="14964">MKIFYDSHCPLCVAEMNKLKLHDKNNQIALVDLHEENFSLNNPNIDKERALTILHLQDSQGKIWLGLDATYQAWKTVGKHRWLKLIRIVPIRWLADGCYMLFANNRMVVSRLLMPNQCNKLGCKTDDR</sequence>
<proteinExistence type="predicted"/>
<name>A0A9W4R0W1_9GAMM</name>
<evidence type="ECO:0000313" key="1">
    <source>
        <dbReference type="EMBL" id="CAH9050703.1"/>
    </source>
</evidence>
<evidence type="ECO:0000313" key="2">
    <source>
        <dbReference type="EMBL" id="CAH9061344.1"/>
    </source>
</evidence>
<accession>A0A9W4R0W1</accession>
<dbReference type="Proteomes" id="UP001152467">
    <property type="component" value="Unassembled WGS sequence"/>
</dbReference>
<dbReference type="Proteomes" id="UP001152485">
    <property type="component" value="Unassembled WGS sequence"/>
</dbReference>
<protein>
    <recommendedName>
        <fullName evidence="5">Cell division protein</fullName>
    </recommendedName>
</protein>
<organism evidence="2 3">
    <name type="scientific">Pseudoalteromonas holothuriae</name>
    <dbReference type="NCBI Taxonomy" id="2963714"/>
    <lineage>
        <taxon>Bacteria</taxon>
        <taxon>Pseudomonadati</taxon>
        <taxon>Pseudomonadota</taxon>
        <taxon>Gammaproteobacteria</taxon>
        <taxon>Alteromonadales</taxon>
        <taxon>Pseudoalteromonadaceae</taxon>
        <taxon>Pseudoalteromonas</taxon>
    </lineage>
</organism>
<dbReference type="AlphaFoldDB" id="A0A9W4R0W1"/>
<reference evidence="2 4" key="1">
    <citation type="submission" date="2022-07" db="EMBL/GenBank/DDBJ databases">
        <authorList>
            <person name="Criscuolo A."/>
        </authorList>
    </citation>
    <scope>NUCLEOTIDE SEQUENCE</scope>
    <source>
        <strain evidence="4">CIP 111951</strain>
        <strain evidence="2">CIP111854</strain>
        <strain evidence="1">CIP111951</strain>
    </source>
</reference>
<dbReference type="EMBL" id="CAMAPC010000011">
    <property type="protein sequence ID" value="CAH9061344.1"/>
    <property type="molecule type" value="Genomic_DNA"/>
</dbReference>
<keyword evidence="3" id="KW-1185">Reference proteome</keyword>
<gene>
    <name evidence="2" type="ORF">PSECIP111854_02792</name>
    <name evidence="1" type="ORF">PSECIP111951_00245</name>
</gene>
<evidence type="ECO:0008006" key="5">
    <source>
        <dbReference type="Google" id="ProtNLM"/>
    </source>
</evidence>
<dbReference type="RefSeq" id="WP_261591444.1">
    <property type="nucleotide sequence ID" value="NZ_CAMAPC010000011.1"/>
</dbReference>
<evidence type="ECO:0000313" key="4">
    <source>
        <dbReference type="Proteomes" id="UP001152485"/>
    </source>
</evidence>
<dbReference type="Pfam" id="PF04134">
    <property type="entry name" value="DCC1-like"/>
    <property type="match status" value="1"/>
</dbReference>
<dbReference type="PANTHER" id="PTHR34290">
    <property type="entry name" value="SI:CH73-390P7.2"/>
    <property type="match status" value="1"/>
</dbReference>
<comment type="caution">
    <text evidence="2">The sequence shown here is derived from an EMBL/GenBank/DDBJ whole genome shotgun (WGS) entry which is preliminary data.</text>
</comment>
<dbReference type="GO" id="GO:0015035">
    <property type="term" value="F:protein-disulfide reductase activity"/>
    <property type="evidence" value="ECO:0007669"/>
    <property type="project" value="InterPro"/>
</dbReference>
<dbReference type="PANTHER" id="PTHR34290:SF2">
    <property type="entry name" value="OS04G0668800 PROTEIN"/>
    <property type="match status" value="1"/>
</dbReference>
<evidence type="ECO:0000313" key="3">
    <source>
        <dbReference type="Proteomes" id="UP001152467"/>
    </source>
</evidence>
<dbReference type="EMBL" id="CAMAPD010000001">
    <property type="protein sequence ID" value="CAH9050703.1"/>
    <property type="molecule type" value="Genomic_DNA"/>
</dbReference>